<dbReference type="GO" id="GO:0003677">
    <property type="term" value="F:DNA binding"/>
    <property type="evidence" value="ECO:0007669"/>
    <property type="project" value="UniProtKB-KW"/>
</dbReference>
<dbReference type="PANTHER" id="PTHR47997">
    <property type="entry name" value="MYB DOMAIN PROTEIN 55"/>
    <property type="match status" value="1"/>
</dbReference>
<dbReference type="GO" id="GO:0005634">
    <property type="term" value="C:nucleus"/>
    <property type="evidence" value="ECO:0007669"/>
    <property type="project" value="UniProtKB-SubCell"/>
</dbReference>
<evidence type="ECO:0000313" key="10">
    <source>
        <dbReference type="Proteomes" id="UP000729402"/>
    </source>
</evidence>
<dbReference type="EMBL" id="JAAALK010000079">
    <property type="protein sequence ID" value="KAG8099921.1"/>
    <property type="molecule type" value="Genomic_DNA"/>
</dbReference>
<evidence type="ECO:0000256" key="4">
    <source>
        <dbReference type="ARBA" id="ARBA00023125"/>
    </source>
</evidence>
<evidence type="ECO:0000256" key="1">
    <source>
        <dbReference type="ARBA" id="ARBA00004123"/>
    </source>
</evidence>
<dbReference type="AlphaFoldDB" id="A0A8J5X160"/>
<evidence type="ECO:0000259" key="8">
    <source>
        <dbReference type="PROSITE" id="PS51294"/>
    </source>
</evidence>
<dbReference type="FunFam" id="1.10.10.60:FF:000140">
    <property type="entry name" value="Myb transcription factor"/>
    <property type="match status" value="1"/>
</dbReference>
<protein>
    <submittedName>
        <fullName evidence="9">Uncharacterized protein</fullName>
    </submittedName>
</protein>
<reference evidence="9" key="1">
    <citation type="journal article" date="2021" name="bioRxiv">
        <title>Whole Genome Assembly and Annotation of Northern Wild Rice, Zizania palustris L., Supports a Whole Genome Duplication in the Zizania Genus.</title>
        <authorList>
            <person name="Haas M."/>
            <person name="Kono T."/>
            <person name="Macchietto M."/>
            <person name="Millas R."/>
            <person name="McGilp L."/>
            <person name="Shao M."/>
            <person name="Duquette J."/>
            <person name="Hirsch C.N."/>
            <person name="Kimball J."/>
        </authorList>
    </citation>
    <scope>NUCLEOTIDE SEQUENCE</scope>
    <source>
        <tissue evidence="9">Fresh leaf tissue</tissue>
    </source>
</reference>
<keyword evidence="4" id="KW-0238">DNA-binding</keyword>
<evidence type="ECO:0000313" key="9">
    <source>
        <dbReference type="EMBL" id="KAG8099921.1"/>
    </source>
</evidence>
<dbReference type="FunFam" id="1.10.10.60:FF:000185">
    <property type="entry name" value="MYB transcription factor"/>
    <property type="match status" value="1"/>
</dbReference>
<dbReference type="Proteomes" id="UP000729402">
    <property type="component" value="Unassembled WGS sequence"/>
</dbReference>
<evidence type="ECO:0000256" key="3">
    <source>
        <dbReference type="ARBA" id="ARBA00023015"/>
    </source>
</evidence>
<name>A0A8J5X160_ZIZPA</name>
<dbReference type="CDD" id="cd00167">
    <property type="entry name" value="SANT"/>
    <property type="match status" value="2"/>
</dbReference>
<comment type="caution">
    <text evidence="9">The sequence shown here is derived from an EMBL/GenBank/DDBJ whole genome shotgun (WGS) entry which is preliminary data.</text>
</comment>
<organism evidence="9 10">
    <name type="scientific">Zizania palustris</name>
    <name type="common">Northern wild rice</name>
    <dbReference type="NCBI Taxonomy" id="103762"/>
    <lineage>
        <taxon>Eukaryota</taxon>
        <taxon>Viridiplantae</taxon>
        <taxon>Streptophyta</taxon>
        <taxon>Embryophyta</taxon>
        <taxon>Tracheophyta</taxon>
        <taxon>Spermatophyta</taxon>
        <taxon>Magnoliopsida</taxon>
        <taxon>Liliopsida</taxon>
        <taxon>Poales</taxon>
        <taxon>Poaceae</taxon>
        <taxon>BOP clade</taxon>
        <taxon>Oryzoideae</taxon>
        <taxon>Oryzeae</taxon>
        <taxon>Zizaniinae</taxon>
        <taxon>Zizania</taxon>
    </lineage>
</organism>
<keyword evidence="10" id="KW-1185">Reference proteome</keyword>
<evidence type="ECO:0000256" key="6">
    <source>
        <dbReference type="ARBA" id="ARBA00023242"/>
    </source>
</evidence>
<dbReference type="InterPro" id="IPR001005">
    <property type="entry name" value="SANT/Myb"/>
</dbReference>
<dbReference type="PANTHER" id="PTHR47997:SF76">
    <property type="entry name" value="OS07G0497500 PROTEIN"/>
    <property type="match status" value="1"/>
</dbReference>
<keyword evidence="3" id="KW-0805">Transcription regulation</keyword>
<sequence>MGHHCCSQQNVKRGLWSPEEDERLVRYMVSASEHGHNCWSSVPRLAGLQRCGKSCRLRWINYLRPDVKRGAFSEEEERTIIDVHRILGNRWAQIAKHLPGRTDNEVKNFWNSCIKKKLIAQGLDPRTHNLLPASTTLLHGGGGANHGSDLASFQSNGGNCAAAAPAATTSFTISSSPAKAGFEVAPPAMAPTSLYDAIVVPNPVTGMLMANDHQHLAAASAPLLGYPYTDASISDGVLLSLRDQNAGVHASSMDFMNASSSSSSMDQHVAGGMINYNDFSTSAAVFMDETTTMWATAIEPGMGVAEMEVAQQQQQVLGQQEMVLARPPTTLMNDGATATATATTGAALADKSVDTVDVSSAAYGAAGPSTALFDLELLDSCGMFCGGAGNAIDQLRWDC</sequence>
<dbReference type="Pfam" id="PF00249">
    <property type="entry name" value="Myb_DNA-binding"/>
    <property type="match status" value="2"/>
</dbReference>
<keyword evidence="2" id="KW-0677">Repeat</keyword>
<evidence type="ECO:0000256" key="2">
    <source>
        <dbReference type="ARBA" id="ARBA00022737"/>
    </source>
</evidence>
<evidence type="ECO:0000256" key="5">
    <source>
        <dbReference type="ARBA" id="ARBA00023163"/>
    </source>
</evidence>
<dbReference type="OrthoDB" id="2143914at2759"/>
<evidence type="ECO:0000259" key="7">
    <source>
        <dbReference type="PROSITE" id="PS50090"/>
    </source>
</evidence>
<gene>
    <name evidence="9" type="ORF">GUJ93_ZPchr0013g37926</name>
</gene>
<reference evidence="9" key="2">
    <citation type="submission" date="2021-02" db="EMBL/GenBank/DDBJ databases">
        <authorList>
            <person name="Kimball J.A."/>
            <person name="Haas M.W."/>
            <person name="Macchietto M."/>
            <person name="Kono T."/>
            <person name="Duquette J."/>
            <person name="Shao M."/>
        </authorList>
    </citation>
    <scope>NUCLEOTIDE SEQUENCE</scope>
    <source>
        <tissue evidence="9">Fresh leaf tissue</tissue>
    </source>
</reference>
<proteinExistence type="predicted"/>
<dbReference type="SMART" id="SM00717">
    <property type="entry name" value="SANT"/>
    <property type="match status" value="2"/>
</dbReference>
<feature type="domain" description="Myb-like" evidence="7">
    <location>
        <begin position="8"/>
        <end position="63"/>
    </location>
</feature>
<dbReference type="InterPro" id="IPR051953">
    <property type="entry name" value="Plant_SW-associated_TFs"/>
</dbReference>
<feature type="domain" description="Myb-like" evidence="7">
    <location>
        <begin position="64"/>
        <end position="114"/>
    </location>
</feature>
<dbReference type="InterPro" id="IPR017930">
    <property type="entry name" value="Myb_dom"/>
</dbReference>
<comment type="subcellular location">
    <subcellularLocation>
        <location evidence="1">Nucleus</location>
    </subcellularLocation>
</comment>
<dbReference type="PROSITE" id="PS50090">
    <property type="entry name" value="MYB_LIKE"/>
    <property type="match status" value="2"/>
</dbReference>
<keyword evidence="5" id="KW-0804">Transcription</keyword>
<feature type="domain" description="HTH myb-type" evidence="8">
    <location>
        <begin position="64"/>
        <end position="118"/>
    </location>
</feature>
<keyword evidence="6" id="KW-0539">Nucleus</keyword>
<accession>A0A8J5X160</accession>
<dbReference type="PROSITE" id="PS51294">
    <property type="entry name" value="HTH_MYB"/>
    <property type="match status" value="2"/>
</dbReference>
<feature type="domain" description="HTH myb-type" evidence="8">
    <location>
        <begin position="8"/>
        <end position="63"/>
    </location>
</feature>